<comment type="caution">
    <text evidence="2">The sequence shown here is derived from an EMBL/GenBank/DDBJ whole genome shotgun (WGS) entry which is preliminary data.</text>
</comment>
<evidence type="ECO:0000313" key="2">
    <source>
        <dbReference type="EMBL" id="PSU48265.1"/>
    </source>
</evidence>
<evidence type="ECO:0000313" key="3">
    <source>
        <dbReference type="Proteomes" id="UP000240987"/>
    </source>
</evidence>
<evidence type="ECO:0000256" key="1">
    <source>
        <dbReference type="SAM" id="Phobius"/>
    </source>
</evidence>
<sequence>MIDFKQKSTQTGLVLIASVATGILTGNTELADVTIGESGIQVSGAIPAVAAMLIGLWDTFRKECIFSSIPIAQ</sequence>
<dbReference type="OrthoDB" id="5828005at2"/>
<gene>
    <name evidence="2" type="ORF">C9J12_11620</name>
</gene>
<name>A0A2T3JH19_9GAMM</name>
<keyword evidence="1" id="KW-0472">Membrane</keyword>
<organism evidence="2 3">
    <name type="scientific">Photobacterium frigidiphilum</name>
    <dbReference type="NCBI Taxonomy" id="264736"/>
    <lineage>
        <taxon>Bacteria</taxon>
        <taxon>Pseudomonadati</taxon>
        <taxon>Pseudomonadota</taxon>
        <taxon>Gammaproteobacteria</taxon>
        <taxon>Vibrionales</taxon>
        <taxon>Vibrionaceae</taxon>
        <taxon>Photobacterium</taxon>
    </lineage>
</organism>
<dbReference type="Proteomes" id="UP000240987">
    <property type="component" value="Unassembled WGS sequence"/>
</dbReference>
<feature type="transmembrane region" description="Helical" evidence="1">
    <location>
        <begin position="12"/>
        <end position="28"/>
    </location>
</feature>
<keyword evidence="1" id="KW-1133">Transmembrane helix</keyword>
<dbReference type="RefSeq" id="WP_107242872.1">
    <property type="nucleotide sequence ID" value="NZ_PYMJ01000010.1"/>
</dbReference>
<dbReference type="AlphaFoldDB" id="A0A2T3JH19"/>
<keyword evidence="1" id="KW-0812">Transmembrane</keyword>
<dbReference type="EMBL" id="PYMJ01000010">
    <property type="protein sequence ID" value="PSU48265.1"/>
    <property type="molecule type" value="Genomic_DNA"/>
</dbReference>
<proteinExistence type="predicted"/>
<accession>A0A2T3JH19</accession>
<protein>
    <submittedName>
        <fullName evidence="2">Uncharacterized protein</fullName>
    </submittedName>
</protein>
<keyword evidence="3" id="KW-1185">Reference proteome</keyword>
<reference evidence="2 3" key="1">
    <citation type="submission" date="2018-01" db="EMBL/GenBank/DDBJ databases">
        <title>Whole genome sequencing of Histamine producing bacteria.</title>
        <authorList>
            <person name="Butler K."/>
        </authorList>
    </citation>
    <scope>NUCLEOTIDE SEQUENCE [LARGE SCALE GENOMIC DNA]</scope>
    <source>
        <strain evidence="2 3">JCM 12947</strain>
    </source>
</reference>
<feature type="transmembrane region" description="Helical" evidence="1">
    <location>
        <begin position="40"/>
        <end position="60"/>
    </location>
</feature>